<accession>A2Q232</accession>
<reference evidence="1" key="2">
    <citation type="submission" date="2007-03" db="EMBL/GenBank/DDBJ databases">
        <authorList>
            <consortium name="The International Medicago Genome Annotation Group"/>
        </authorList>
    </citation>
    <scope>NUCLEOTIDE SEQUENCE</scope>
</reference>
<evidence type="ECO:0000313" key="1">
    <source>
        <dbReference type="EMBL" id="ABN09748.1"/>
    </source>
</evidence>
<sequence>MSRAFVWKQRESCGAVSIGAKVQASVVVQQGHLILNADIARR</sequence>
<dbReference type="AlphaFoldDB" id="A2Q232"/>
<name>A2Q232_MEDTR</name>
<proteinExistence type="predicted"/>
<protein>
    <submittedName>
        <fullName evidence="1">Uncharacterized protein</fullName>
    </submittedName>
</protein>
<reference evidence="1" key="1">
    <citation type="submission" date="2005-04" db="EMBL/GenBank/DDBJ databases">
        <authorList>
            <person name="Town C.D."/>
        </authorList>
    </citation>
    <scope>NUCLEOTIDE SEQUENCE</scope>
</reference>
<dbReference type="EMBL" id="AC149207">
    <property type="protein sequence ID" value="ABN09748.1"/>
    <property type="molecule type" value="Genomic_DNA"/>
</dbReference>
<gene>
    <name evidence="1" type="ORF">MtrDRAFT_AC149207g8v2</name>
</gene>
<organism evidence="1">
    <name type="scientific">Medicago truncatula</name>
    <name type="common">Barrel medic</name>
    <name type="synonym">Medicago tribuloides</name>
    <dbReference type="NCBI Taxonomy" id="3880"/>
    <lineage>
        <taxon>Eukaryota</taxon>
        <taxon>Viridiplantae</taxon>
        <taxon>Streptophyta</taxon>
        <taxon>Embryophyta</taxon>
        <taxon>Tracheophyta</taxon>
        <taxon>Spermatophyta</taxon>
        <taxon>Magnoliopsida</taxon>
        <taxon>eudicotyledons</taxon>
        <taxon>Gunneridae</taxon>
        <taxon>Pentapetalae</taxon>
        <taxon>rosids</taxon>
        <taxon>fabids</taxon>
        <taxon>Fabales</taxon>
        <taxon>Fabaceae</taxon>
        <taxon>Papilionoideae</taxon>
        <taxon>50 kb inversion clade</taxon>
        <taxon>NPAAA clade</taxon>
        <taxon>Hologalegina</taxon>
        <taxon>IRL clade</taxon>
        <taxon>Trifolieae</taxon>
        <taxon>Medicago</taxon>
    </lineage>
</organism>